<accession>A0ABQ8PZE9</accession>
<evidence type="ECO:0000313" key="2">
    <source>
        <dbReference type="EMBL" id="KAJ3991825.1"/>
    </source>
</evidence>
<organism evidence="2 3">
    <name type="scientific">Lentinula boryana</name>
    <dbReference type="NCBI Taxonomy" id="40481"/>
    <lineage>
        <taxon>Eukaryota</taxon>
        <taxon>Fungi</taxon>
        <taxon>Dikarya</taxon>
        <taxon>Basidiomycota</taxon>
        <taxon>Agaricomycotina</taxon>
        <taxon>Agaricomycetes</taxon>
        <taxon>Agaricomycetidae</taxon>
        <taxon>Agaricales</taxon>
        <taxon>Marasmiineae</taxon>
        <taxon>Omphalotaceae</taxon>
        <taxon>Lentinula</taxon>
    </lineage>
</organism>
<comment type="caution">
    <text evidence="2">The sequence shown here is derived from an EMBL/GenBank/DDBJ whole genome shotgun (WGS) entry which is preliminary data.</text>
</comment>
<reference evidence="2" key="1">
    <citation type="submission" date="2022-08" db="EMBL/GenBank/DDBJ databases">
        <authorList>
            <consortium name="DOE Joint Genome Institute"/>
            <person name="Min B."/>
            <person name="Riley R."/>
            <person name="Sierra-Patev S."/>
            <person name="Naranjo-Ortiz M."/>
            <person name="Looney B."/>
            <person name="Konkel Z."/>
            <person name="Slot J.C."/>
            <person name="Sakamoto Y."/>
            <person name="Steenwyk J.L."/>
            <person name="Rokas A."/>
            <person name="Carro J."/>
            <person name="Camarero S."/>
            <person name="Ferreira P."/>
            <person name="Molpeceres G."/>
            <person name="Ruiz-Duenas F.J."/>
            <person name="Serrano A."/>
            <person name="Henrissat B."/>
            <person name="Drula E."/>
            <person name="Hughes K.W."/>
            <person name="Mata J.L."/>
            <person name="Ishikawa N.K."/>
            <person name="Vargas-Isla R."/>
            <person name="Ushijima S."/>
            <person name="Smith C.A."/>
            <person name="Ahrendt S."/>
            <person name="Andreopoulos W."/>
            <person name="He G."/>
            <person name="Labutti K."/>
            <person name="Lipzen A."/>
            <person name="Ng V."/>
            <person name="Sandor L."/>
            <person name="Barry K."/>
            <person name="Martinez A.T."/>
            <person name="Xiao Y."/>
            <person name="Gibbons J.G."/>
            <person name="Terashima K."/>
            <person name="Hibbett D.S."/>
            <person name="Grigoriev I.V."/>
        </authorList>
    </citation>
    <scope>NUCLEOTIDE SEQUENCE</scope>
    <source>
        <strain evidence="2">TFB10827</strain>
    </source>
</reference>
<dbReference type="Proteomes" id="UP001163828">
    <property type="component" value="Unassembled WGS sequence"/>
</dbReference>
<feature type="compositionally biased region" description="Acidic residues" evidence="1">
    <location>
        <begin position="341"/>
        <end position="374"/>
    </location>
</feature>
<gene>
    <name evidence="2" type="ORF">F5050DRAFT_1905680</name>
</gene>
<protein>
    <submittedName>
        <fullName evidence="2">Uncharacterized protein</fullName>
    </submittedName>
</protein>
<sequence length="595" mass="67138">MSSHDDAAVVLTGHVRSDIIMLSSLLNGHQVELPTVRRDKTNEKLSLLVYISALLTIGDDGAPFAHSVHAVSGRINPTAIEFLTTAIPAAGELEEILDATNSTRGAELLKRWAQDVNVDEFNQRNYTLRDHLRDIFQILAHLRTCNRHDPAFLAFTHLIHRRAFRKLGWRIEELLTAWGDSPFIVLKEVDLTKIKTSSTVGISLLPSEYQVLAQYFPIQQMETSQDKMIRVQYLFRIDVDNVLKWLDGFQAFFVELRTLFPCPSRRAMNVPSPDNVEVAVAFIRLLVIIKPIIKIILSLPGVETKLLNAETMQRAKKRVKKVTEKKHRQKSTSTRTKNEAENEAEDEAEDETEDEDELEDVDEDEADDLSDVVEGDSASKAQTATGRMLLSMYSVAAWKVSVDSLSKRVNKFFGMQLTVHFYSCPPVPRTKGDPQLSAKLDQLFPNMGLTKGQKQFSKMLDHWAKAKVHAEAALMGWAFAQCEAHDPQFLTNDVAIAVSKKCCYLCWRLHQKLNQTKVLQLSLPGTHNGIFAWIPPREIPDDILFQLRNELFTVLRDVDHSYSRQSSDASNNSEDEVITSEMVSILDDIASNGLA</sequence>
<proteinExistence type="predicted"/>
<feature type="region of interest" description="Disordered" evidence="1">
    <location>
        <begin position="317"/>
        <end position="380"/>
    </location>
</feature>
<name>A0ABQ8PZE9_9AGAR</name>
<dbReference type="InterPro" id="IPR027796">
    <property type="entry name" value="OTT_1508_deam-like"/>
</dbReference>
<dbReference type="Pfam" id="PF14441">
    <property type="entry name" value="OTT_1508_deam"/>
    <property type="match status" value="1"/>
</dbReference>
<dbReference type="EMBL" id="MU790944">
    <property type="protein sequence ID" value="KAJ3991825.1"/>
    <property type="molecule type" value="Genomic_DNA"/>
</dbReference>
<evidence type="ECO:0000313" key="3">
    <source>
        <dbReference type="Proteomes" id="UP001163828"/>
    </source>
</evidence>
<keyword evidence="3" id="KW-1185">Reference proteome</keyword>
<feature type="compositionally biased region" description="Basic residues" evidence="1">
    <location>
        <begin position="317"/>
        <end position="330"/>
    </location>
</feature>
<evidence type="ECO:0000256" key="1">
    <source>
        <dbReference type="SAM" id="MobiDB-lite"/>
    </source>
</evidence>